<feature type="transmembrane region" description="Helical" evidence="10">
    <location>
        <begin position="209"/>
        <end position="226"/>
    </location>
</feature>
<keyword evidence="12" id="KW-1185">Reference proteome</keyword>
<dbReference type="GO" id="GO:0006888">
    <property type="term" value="P:endoplasmic reticulum to Golgi vesicle-mediated transport"/>
    <property type="evidence" value="ECO:0007669"/>
    <property type="project" value="EnsemblFungi"/>
</dbReference>
<dbReference type="Proteomes" id="UP000019384">
    <property type="component" value="Unassembled WGS sequence"/>
</dbReference>
<sequence>MSSASFAQTRSHALQLETQTEALLTKFSAFATSPSSSPTAEELACEKRVETVLNKREEVLGVLSRIAESDISLPTTKLQQLQRHKETLTEQWRDFGRIRGAIQQERNRLNLLFSVRSDIEEHRRRTEIVNGGGDDSNGDNYMMQERQRVDNANSFADRLLSQAYETRDELSRQRNVLSSAGSKLGGALGAIPGLNVVISKINTRKKRDTLIIAGLIVACITILWLTS</sequence>
<comment type="function">
    <text evidence="9">Involved in transport from the ER to the Golgi apparatus as well as in intra-Golgi transport. It belongs to a super-family of proteins called t-SNAREs or soluble NSF (N-ethylmaleimide-sensitive factor) attachment protein receptor.</text>
</comment>
<evidence type="ECO:0000256" key="3">
    <source>
        <dbReference type="ARBA" id="ARBA00022448"/>
    </source>
</evidence>
<dbReference type="GO" id="GO:0005797">
    <property type="term" value="C:Golgi medial cisterna"/>
    <property type="evidence" value="ECO:0007669"/>
    <property type="project" value="EnsemblFungi"/>
</dbReference>
<dbReference type="PANTHER" id="PTHR21094">
    <property type="entry name" value="GOS-28 SNARE- RELATED"/>
    <property type="match status" value="1"/>
</dbReference>
<comment type="subcellular location">
    <subcellularLocation>
        <location evidence="1">Golgi apparatus membrane</location>
        <topology evidence="1">Single-pass type IV membrane protein</topology>
    </subcellularLocation>
</comment>
<dbReference type="InterPro" id="IPR023601">
    <property type="entry name" value="Golgi_SNAP_su1"/>
</dbReference>
<dbReference type="OrthoDB" id="422156at2759"/>
<dbReference type="GO" id="GO:0031201">
    <property type="term" value="C:SNARE complex"/>
    <property type="evidence" value="ECO:0007669"/>
    <property type="project" value="EnsemblFungi"/>
</dbReference>
<dbReference type="GeneID" id="34519773"/>
<keyword evidence="9" id="KW-0931">ER-Golgi transport</keyword>
<dbReference type="PANTHER" id="PTHR21094:SF2">
    <property type="entry name" value="GOLGI SNAP RECEPTOR COMPLEX MEMBER 1"/>
    <property type="match status" value="1"/>
</dbReference>
<dbReference type="PIRSF" id="PIRSF027109">
    <property type="entry name" value="Golgi_SNARE"/>
    <property type="match status" value="1"/>
</dbReference>
<dbReference type="EMBL" id="HG793127">
    <property type="protein sequence ID" value="CDK26379.1"/>
    <property type="molecule type" value="Genomic_DNA"/>
</dbReference>
<dbReference type="STRING" id="1382522.W6MIR1"/>
<dbReference type="GO" id="GO:0005484">
    <property type="term" value="F:SNAP receptor activity"/>
    <property type="evidence" value="ECO:0007669"/>
    <property type="project" value="EnsemblFungi"/>
</dbReference>
<keyword evidence="7 9" id="KW-0333">Golgi apparatus</keyword>
<accession>W6MIR1</accession>
<evidence type="ECO:0000313" key="11">
    <source>
        <dbReference type="EMBL" id="CDK26379.1"/>
    </source>
</evidence>
<name>W6MIR1_9ASCO</name>
<reference evidence="11" key="1">
    <citation type="submission" date="2013-12" db="EMBL/GenBank/DDBJ databases">
        <authorList>
            <person name="Genoscope - CEA"/>
        </authorList>
    </citation>
    <scope>NUCLEOTIDE SEQUENCE</scope>
    <source>
        <strain evidence="11">CBS 1993</strain>
    </source>
</reference>
<dbReference type="AlphaFoldDB" id="W6MIR1"/>
<dbReference type="RefSeq" id="XP_022458385.1">
    <property type="nucleotide sequence ID" value="XM_022602596.1"/>
</dbReference>
<comment type="similarity">
    <text evidence="2 9">Belongs to the GOSR1 family.</text>
</comment>
<evidence type="ECO:0000256" key="10">
    <source>
        <dbReference type="SAM" id="Phobius"/>
    </source>
</evidence>
<keyword evidence="6 10" id="KW-1133">Transmembrane helix</keyword>
<proteinExistence type="inferred from homology"/>
<protein>
    <recommendedName>
        <fullName evidence="9">Golgi SNAP receptor complex member 1</fullName>
    </recommendedName>
</protein>
<evidence type="ECO:0000256" key="6">
    <source>
        <dbReference type="ARBA" id="ARBA00022989"/>
    </source>
</evidence>
<comment type="subunit">
    <text evidence="9">Component of several multiprotein Golgi SNARE complexes.</text>
</comment>
<evidence type="ECO:0000256" key="8">
    <source>
        <dbReference type="ARBA" id="ARBA00023136"/>
    </source>
</evidence>
<organism evidence="11 12">
    <name type="scientific">Kuraishia capsulata CBS 1993</name>
    <dbReference type="NCBI Taxonomy" id="1382522"/>
    <lineage>
        <taxon>Eukaryota</taxon>
        <taxon>Fungi</taxon>
        <taxon>Dikarya</taxon>
        <taxon>Ascomycota</taxon>
        <taxon>Saccharomycotina</taxon>
        <taxon>Pichiomycetes</taxon>
        <taxon>Pichiales</taxon>
        <taxon>Pichiaceae</taxon>
        <taxon>Kuraishia</taxon>
    </lineage>
</organism>
<evidence type="ECO:0000256" key="9">
    <source>
        <dbReference type="PIRNR" id="PIRNR027109"/>
    </source>
</evidence>
<keyword evidence="4 10" id="KW-0812">Transmembrane</keyword>
<dbReference type="HOGENOM" id="CLU_078034_1_1_1"/>
<dbReference type="Pfam" id="PF12352">
    <property type="entry name" value="V-SNARE_C"/>
    <property type="match status" value="1"/>
</dbReference>
<dbReference type="GO" id="GO:0000139">
    <property type="term" value="C:Golgi membrane"/>
    <property type="evidence" value="ECO:0007669"/>
    <property type="project" value="UniProtKB-SubCell"/>
</dbReference>
<dbReference type="GO" id="GO:0048219">
    <property type="term" value="P:inter-Golgi cisterna vesicle-mediated transport"/>
    <property type="evidence" value="ECO:0007669"/>
    <property type="project" value="TreeGrafter"/>
</dbReference>
<dbReference type="GO" id="GO:0006906">
    <property type="term" value="P:vesicle fusion"/>
    <property type="evidence" value="ECO:0007669"/>
    <property type="project" value="EnsemblFungi"/>
</dbReference>
<dbReference type="GO" id="GO:0005801">
    <property type="term" value="C:cis-Golgi network"/>
    <property type="evidence" value="ECO:0007669"/>
    <property type="project" value="InterPro"/>
</dbReference>
<evidence type="ECO:0000256" key="7">
    <source>
        <dbReference type="ARBA" id="ARBA00023034"/>
    </source>
</evidence>
<evidence type="ECO:0000256" key="1">
    <source>
        <dbReference type="ARBA" id="ARBA00004409"/>
    </source>
</evidence>
<evidence type="ECO:0000256" key="5">
    <source>
        <dbReference type="ARBA" id="ARBA00022927"/>
    </source>
</evidence>
<evidence type="ECO:0000313" key="12">
    <source>
        <dbReference type="Proteomes" id="UP000019384"/>
    </source>
</evidence>
<evidence type="ECO:0000256" key="4">
    <source>
        <dbReference type="ARBA" id="ARBA00022692"/>
    </source>
</evidence>
<keyword evidence="5 9" id="KW-0653">Protein transport</keyword>
<gene>
    <name evidence="11" type="ORF">KUCA_T00002351001</name>
</gene>
<reference evidence="11" key="2">
    <citation type="submission" date="2014-02" db="EMBL/GenBank/DDBJ databases">
        <title>Complete DNA sequence of /Kuraishia capsulata/ illustrates novel genomic features among budding yeasts (/Saccharomycotina/).</title>
        <authorList>
            <person name="Morales L."/>
            <person name="Noel B."/>
            <person name="Porcel B."/>
            <person name="Marcet-Houben M."/>
            <person name="Hullo M-F."/>
            <person name="Sacerdot C."/>
            <person name="Tekaia F."/>
            <person name="Leh-Louis V."/>
            <person name="Despons L."/>
            <person name="Khanna V."/>
            <person name="Aury J-M."/>
            <person name="Barbe V."/>
            <person name="Couloux A."/>
            <person name="Labadie K."/>
            <person name="Pelletier E."/>
            <person name="Souciet J-L."/>
            <person name="Boekhout T."/>
            <person name="Gabaldon T."/>
            <person name="Wincker P."/>
            <person name="Dujon B."/>
        </authorList>
    </citation>
    <scope>NUCLEOTIDE SEQUENCE</scope>
    <source>
        <strain evidence="11">CBS 1993</strain>
    </source>
</reference>
<keyword evidence="3 9" id="KW-0813">Transport</keyword>
<evidence type="ECO:0000256" key="2">
    <source>
        <dbReference type="ARBA" id="ARBA00008473"/>
    </source>
</evidence>
<keyword evidence="8 9" id="KW-0472">Membrane</keyword>
<dbReference type="GO" id="GO:0006886">
    <property type="term" value="P:intracellular protein transport"/>
    <property type="evidence" value="ECO:0007669"/>
    <property type="project" value="EnsemblFungi"/>
</dbReference>